<dbReference type="GO" id="GO:0016020">
    <property type="term" value="C:membrane"/>
    <property type="evidence" value="ECO:0007669"/>
    <property type="project" value="InterPro"/>
</dbReference>
<gene>
    <name evidence="2" type="ORF">C5167_010579</name>
</gene>
<dbReference type="Proteomes" id="UP000316621">
    <property type="component" value="Chromosome 6"/>
</dbReference>
<feature type="domain" description="Mechanosensitive ion channel MscS" evidence="1">
    <location>
        <begin position="127"/>
        <end position="176"/>
    </location>
</feature>
<dbReference type="OrthoDB" id="567160at2759"/>
<dbReference type="Gramene" id="RZC66893">
    <property type="protein sequence ID" value="RZC66893"/>
    <property type="gene ID" value="C5167_010579"/>
</dbReference>
<proteinExistence type="predicted"/>
<evidence type="ECO:0000259" key="1">
    <source>
        <dbReference type="Pfam" id="PF00924"/>
    </source>
</evidence>
<dbReference type="Gene3D" id="2.30.30.60">
    <property type="match status" value="1"/>
</dbReference>
<evidence type="ECO:0000313" key="3">
    <source>
        <dbReference type="Proteomes" id="UP000316621"/>
    </source>
</evidence>
<dbReference type="EMBL" id="CM010720">
    <property type="protein sequence ID" value="RZC66893.1"/>
    <property type="molecule type" value="Genomic_DNA"/>
</dbReference>
<evidence type="ECO:0000313" key="2">
    <source>
        <dbReference type="EMBL" id="RZC66893.1"/>
    </source>
</evidence>
<dbReference type="Pfam" id="PF00924">
    <property type="entry name" value="MS_channel_2nd"/>
    <property type="match status" value="1"/>
</dbReference>
<protein>
    <recommendedName>
        <fullName evidence="1">Mechanosensitive ion channel MscS domain-containing protein</fullName>
    </recommendedName>
</protein>
<sequence>MFVILQKVRSHSNFEMYSLSRIAVNGVVSPFPNHRVTLKSFSIVINLRNFNRLPMQKLKMSSSLNPNFVKQNCISLIPNFVKKNSSTLITELVKRFSSLVMKIMTVYVLFRVAVKLLEKCIFETVVRSKFRVGDHITTTVDGEEVRGFVELIGWFGTTIRMENGNLFYISNGKFGSVDILRRAVSWKYDKDFEIDSIYVFWNPIKEEDKGLELGNILRKIYLTLKTILDTMFLKLVKVIGATKNCPCRFNKLD</sequence>
<dbReference type="GO" id="GO:0055085">
    <property type="term" value="P:transmembrane transport"/>
    <property type="evidence" value="ECO:0007669"/>
    <property type="project" value="InterPro"/>
</dbReference>
<organism evidence="2 3">
    <name type="scientific">Papaver somniferum</name>
    <name type="common">Opium poppy</name>
    <dbReference type="NCBI Taxonomy" id="3469"/>
    <lineage>
        <taxon>Eukaryota</taxon>
        <taxon>Viridiplantae</taxon>
        <taxon>Streptophyta</taxon>
        <taxon>Embryophyta</taxon>
        <taxon>Tracheophyta</taxon>
        <taxon>Spermatophyta</taxon>
        <taxon>Magnoliopsida</taxon>
        <taxon>Ranunculales</taxon>
        <taxon>Papaveraceae</taxon>
        <taxon>Papaveroideae</taxon>
        <taxon>Papaver</taxon>
    </lineage>
</organism>
<dbReference type="InterPro" id="IPR023408">
    <property type="entry name" value="MscS_beta-dom_sf"/>
</dbReference>
<dbReference type="InterPro" id="IPR006685">
    <property type="entry name" value="MscS_channel_2nd"/>
</dbReference>
<name>A0A4Y7K0N0_PAPSO</name>
<accession>A0A4Y7K0N0</accession>
<dbReference type="AlphaFoldDB" id="A0A4Y7K0N0"/>
<keyword evidence="3" id="KW-1185">Reference proteome</keyword>
<reference evidence="2 3" key="1">
    <citation type="journal article" date="2018" name="Science">
        <title>The opium poppy genome and morphinan production.</title>
        <authorList>
            <person name="Guo L."/>
            <person name="Winzer T."/>
            <person name="Yang X."/>
            <person name="Li Y."/>
            <person name="Ning Z."/>
            <person name="He Z."/>
            <person name="Teodor R."/>
            <person name="Lu Y."/>
            <person name="Bowser T.A."/>
            <person name="Graham I.A."/>
            <person name="Ye K."/>
        </authorList>
    </citation>
    <scope>NUCLEOTIDE SEQUENCE [LARGE SCALE GENOMIC DNA]</scope>
    <source>
        <strain evidence="3">cv. HN1</strain>
        <tissue evidence="2">Leaves</tissue>
    </source>
</reference>